<proteinExistence type="predicted"/>
<organism evidence="1 2">
    <name type="scientific">Pusillibacter faecalis</name>
    <dbReference type="NCBI Taxonomy" id="2714358"/>
    <lineage>
        <taxon>Bacteria</taxon>
        <taxon>Bacillati</taxon>
        <taxon>Bacillota</taxon>
        <taxon>Clostridia</taxon>
        <taxon>Eubacteriales</taxon>
        <taxon>Oscillospiraceae</taxon>
        <taxon>Pusillibacter</taxon>
    </lineage>
</organism>
<name>A0A810QEM6_9FIRM</name>
<dbReference type="EMBL" id="AP023420">
    <property type="protein sequence ID" value="BCK84326.1"/>
    <property type="molecule type" value="Genomic_DNA"/>
</dbReference>
<dbReference type="AlphaFoldDB" id="A0A810QEM6"/>
<accession>A0A810QEM6</accession>
<sequence>MGAAVATVKKGRPMRWLKKAGHIVDGAGSNSHTQVAVCGHVDEELTDGGLVKADVGEDLRLRMASGCGEHLCAALSGDLIGNKVADQVGVLKAQFFYIGGQILNGIFPDAHGLQGGVVLPPAPTGERPIKVIGQFPCFLWHLHIGASILSKFLQQKLRGTAWRHHHLMAFST</sequence>
<evidence type="ECO:0000313" key="1">
    <source>
        <dbReference type="EMBL" id="BCK84326.1"/>
    </source>
</evidence>
<evidence type="ECO:0000313" key="2">
    <source>
        <dbReference type="Proteomes" id="UP000679848"/>
    </source>
</evidence>
<reference evidence="1" key="1">
    <citation type="submission" date="2020-09" db="EMBL/GenBank/DDBJ databases">
        <title>New species isolated from human feces.</title>
        <authorList>
            <person name="Kitahara M."/>
            <person name="Shigeno Y."/>
            <person name="Shime M."/>
            <person name="Matsumoto Y."/>
            <person name="Nakamura S."/>
            <person name="Motooka D."/>
            <person name="Fukuoka S."/>
            <person name="Nishikawa H."/>
            <person name="Benno Y."/>
        </authorList>
    </citation>
    <scope>NUCLEOTIDE SEQUENCE</scope>
    <source>
        <strain evidence="1">MM59</strain>
    </source>
</reference>
<keyword evidence="2" id="KW-1185">Reference proteome</keyword>
<dbReference type="Proteomes" id="UP000679848">
    <property type="component" value="Chromosome"/>
</dbReference>
<protein>
    <submittedName>
        <fullName evidence="1">Uncharacterized protein</fullName>
    </submittedName>
</protein>
<gene>
    <name evidence="1" type="ORF">MM59RIKEN_16450</name>
</gene>
<dbReference type="KEGG" id="pfaa:MM59RIKEN_16450"/>